<feature type="region of interest" description="Disordered" evidence="1">
    <location>
        <begin position="60"/>
        <end position="97"/>
    </location>
</feature>
<dbReference type="Proteomes" id="UP001164746">
    <property type="component" value="Chromosome 5"/>
</dbReference>
<dbReference type="EMBL" id="CP111016">
    <property type="protein sequence ID" value="WAR04786.1"/>
    <property type="molecule type" value="Genomic_DNA"/>
</dbReference>
<sequence>MLQNTASDSGVLHIETEGVLYAVVQRQAATQRTDTQQPRDDNGLAYAQLDITFLQEANARVPARRTNPPTEYADIEFPSTQEPALEEPVSHNASTLC</sequence>
<accession>A0ABY7E884</accession>
<proteinExistence type="predicted"/>
<protein>
    <submittedName>
        <fullName evidence="2">Uncharacterized protein</fullName>
    </submittedName>
</protein>
<organism evidence="2 3">
    <name type="scientific">Mya arenaria</name>
    <name type="common">Soft-shell clam</name>
    <dbReference type="NCBI Taxonomy" id="6604"/>
    <lineage>
        <taxon>Eukaryota</taxon>
        <taxon>Metazoa</taxon>
        <taxon>Spiralia</taxon>
        <taxon>Lophotrochozoa</taxon>
        <taxon>Mollusca</taxon>
        <taxon>Bivalvia</taxon>
        <taxon>Autobranchia</taxon>
        <taxon>Heteroconchia</taxon>
        <taxon>Euheterodonta</taxon>
        <taxon>Imparidentia</taxon>
        <taxon>Neoheterodontei</taxon>
        <taxon>Myida</taxon>
        <taxon>Myoidea</taxon>
        <taxon>Myidae</taxon>
        <taxon>Mya</taxon>
    </lineage>
</organism>
<evidence type="ECO:0000256" key="1">
    <source>
        <dbReference type="SAM" id="MobiDB-lite"/>
    </source>
</evidence>
<evidence type="ECO:0000313" key="3">
    <source>
        <dbReference type="Proteomes" id="UP001164746"/>
    </source>
</evidence>
<evidence type="ECO:0000313" key="2">
    <source>
        <dbReference type="EMBL" id="WAR04786.1"/>
    </source>
</evidence>
<reference evidence="2" key="1">
    <citation type="submission" date="2022-11" db="EMBL/GenBank/DDBJ databases">
        <title>Centuries of genome instability and evolution in soft-shell clam transmissible cancer (bioRxiv).</title>
        <authorList>
            <person name="Hart S.F.M."/>
            <person name="Yonemitsu M.A."/>
            <person name="Giersch R.M."/>
            <person name="Beal B.F."/>
            <person name="Arriagada G."/>
            <person name="Davis B.W."/>
            <person name="Ostrander E.A."/>
            <person name="Goff S.P."/>
            <person name="Metzger M.J."/>
        </authorList>
    </citation>
    <scope>NUCLEOTIDE SEQUENCE</scope>
    <source>
        <strain evidence="2">MELC-2E11</strain>
        <tissue evidence="2">Siphon/mantle</tissue>
    </source>
</reference>
<name>A0ABY7E884_MYAAR</name>
<keyword evidence="3" id="KW-1185">Reference proteome</keyword>
<gene>
    <name evidence="2" type="ORF">MAR_020155</name>
</gene>